<sequence>MQTLLLWMFYISTFYAFIPALVSRMFGFRVFRRGKSKQEYALTFDDGPDPVYTPQLLDLLKRFDAKATFFVVGIHAEKHPELLKRMHDEGHLIGIHNYVHKSNWLMRPVTVRRQIARTEAVIRRVTGEGTTFYRPPWGIVNFFDISNSNGRRIVLWSSMFGDWKASIGAKQLAERMLKKLRGGEVMLLHDCGTTLGADAGAPQNMLIALEKLLVVAQERKLRSVRVDTLFCRESASRPATTERSNTSWFKRTLVFGWLLYERLFHVLFRLRPVRKEDTIFYYKRSTYHGPNVNMENGRWLEKGDAVVELHFDNKMLFQLGTTAKSMVHLAIQLIRIVKRQLPDLAYRIADDPKMNGIKAIYAVSMINRGPEKLGFQIRELPKGLFRIVSTLYLKLLFSVIHPSGPERLNEKRDEMVPKMIVMPIDTLFDRFWIGDSYHTSQGQSTTDSRDAAPVLHSGVTQDANAIQETVRASQAADTRSSS</sequence>
<keyword evidence="1" id="KW-0472">Membrane</keyword>
<dbReference type="Pfam" id="PF01522">
    <property type="entry name" value="Polysacc_deac_1"/>
    <property type="match status" value="1"/>
</dbReference>
<keyword evidence="3" id="KW-0378">Hydrolase</keyword>
<keyword evidence="3" id="KW-0326">Glycosidase</keyword>
<dbReference type="GO" id="GO:0016810">
    <property type="term" value="F:hydrolase activity, acting on carbon-nitrogen (but not peptide) bonds"/>
    <property type="evidence" value="ECO:0007669"/>
    <property type="project" value="InterPro"/>
</dbReference>
<dbReference type="EMBL" id="JTHP01000055">
    <property type="protein sequence ID" value="KJD43539.1"/>
    <property type="molecule type" value="Genomic_DNA"/>
</dbReference>
<dbReference type="PROSITE" id="PS51677">
    <property type="entry name" value="NODB"/>
    <property type="match status" value="1"/>
</dbReference>
<dbReference type="Proteomes" id="UP000032534">
    <property type="component" value="Unassembled WGS sequence"/>
</dbReference>
<dbReference type="AlphaFoldDB" id="A0A0D7WX20"/>
<dbReference type="GO" id="GO:0016798">
    <property type="term" value="F:hydrolase activity, acting on glycosyl bonds"/>
    <property type="evidence" value="ECO:0007669"/>
    <property type="project" value="UniProtKB-KW"/>
</dbReference>
<feature type="transmembrane region" description="Helical" evidence="1">
    <location>
        <begin position="6"/>
        <end position="27"/>
    </location>
</feature>
<dbReference type="InterPro" id="IPR011330">
    <property type="entry name" value="Glyco_hydro/deAcase_b/a-brl"/>
</dbReference>
<organism evidence="3 4">
    <name type="scientific">Paenibacillus terrae</name>
    <dbReference type="NCBI Taxonomy" id="159743"/>
    <lineage>
        <taxon>Bacteria</taxon>
        <taxon>Bacillati</taxon>
        <taxon>Bacillota</taxon>
        <taxon>Bacilli</taxon>
        <taxon>Bacillales</taxon>
        <taxon>Paenibacillaceae</taxon>
        <taxon>Paenibacillus</taxon>
    </lineage>
</organism>
<dbReference type="CDD" id="cd10959">
    <property type="entry name" value="CE4_NodB_like_3"/>
    <property type="match status" value="1"/>
</dbReference>
<dbReference type="PATRIC" id="fig|159743.3.peg.4936"/>
<dbReference type="RefSeq" id="WP_044648169.1">
    <property type="nucleotide sequence ID" value="NZ_JTHP01000055.1"/>
</dbReference>
<evidence type="ECO:0000313" key="4">
    <source>
        <dbReference type="Proteomes" id="UP000032534"/>
    </source>
</evidence>
<dbReference type="GO" id="GO:0045493">
    <property type="term" value="P:xylan catabolic process"/>
    <property type="evidence" value="ECO:0007669"/>
    <property type="project" value="UniProtKB-KW"/>
</dbReference>
<dbReference type="SUPFAM" id="SSF88713">
    <property type="entry name" value="Glycoside hydrolase/deacetylase"/>
    <property type="match status" value="1"/>
</dbReference>
<feature type="domain" description="NodB homology" evidence="2">
    <location>
        <begin position="38"/>
        <end position="224"/>
    </location>
</feature>
<dbReference type="InterPro" id="IPR002509">
    <property type="entry name" value="NODB_dom"/>
</dbReference>
<keyword evidence="3" id="KW-0858">Xylan degradation</keyword>
<keyword evidence="4" id="KW-1185">Reference proteome</keyword>
<dbReference type="PANTHER" id="PTHR10587">
    <property type="entry name" value="GLYCOSYL TRANSFERASE-RELATED"/>
    <property type="match status" value="1"/>
</dbReference>
<evidence type="ECO:0000313" key="3">
    <source>
        <dbReference type="EMBL" id="KJD43539.1"/>
    </source>
</evidence>
<keyword evidence="3" id="KW-0119">Carbohydrate metabolism</keyword>
<comment type="caution">
    <text evidence="3">The sequence shown here is derived from an EMBL/GenBank/DDBJ whole genome shotgun (WGS) entry which is preliminary data.</text>
</comment>
<dbReference type="Pfam" id="PF22790">
    <property type="entry name" value="YkoP"/>
    <property type="match status" value="1"/>
</dbReference>
<protein>
    <submittedName>
        <fullName evidence="3">Xylanase deacetylase</fullName>
    </submittedName>
</protein>
<name>A0A0D7WX20_9BACL</name>
<dbReference type="InterPro" id="IPR054467">
    <property type="entry name" value="YkoP-like_dom"/>
</dbReference>
<proteinExistence type="predicted"/>
<keyword evidence="1" id="KW-0812">Transmembrane</keyword>
<dbReference type="OrthoDB" id="2649545at2"/>
<evidence type="ECO:0000259" key="2">
    <source>
        <dbReference type="PROSITE" id="PS51677"/>
    </source>
</evidence>
<dbReference type="Gene3D" id="3.20.20.370">
    <property type="entry name" value="Glycoside hydrolase/deacetylase"/>
    <property type="match status" value="1"/>
</dbReference>
<dbReference type="InterPro" id="IPR050248">
    <property type="entry name" value="Polysacc_deacetylase_ArnD"/>
</dbReference>
<keyword evidence="1" id="KW-1133">Transmembrane helix</keyword>
<gene>
    <name evidence="3" type="ORF">QD47_22195</name>
</gene>
<keyword evidence="3" id="KW-0624">Polysaccharide degradation</keyword>
<reference evidence="3 4" key="1">
    <citation type="submission" date="2014-11" db="EMBL/GenBank/DDBJ databases">
        <title>Draft Genome Sequences of Paenibacillus polymyxa NRRL B-30509 and Paenibacillus terrae NRRL B-30644, Strains from a Poultry Environment that Produce Tridecaptin A and Paenicidins.</title>
        <authorList>
            <person name="van Belkum M.J."/>
            <person name="Lohans C.T."/>
            <person name="Vederas J.C."/>
        </authorList>
    </citation>
    <scope>NUCLEOTIDE SEQUENCE [LARGE SCALE GENOMIC DNA]</scope>
    <source>
        <strain evidence="3 4">NRRL B-30644</strain>
    </source>
</reference>
<accession>A0A0D7WX20</accession>
<evidence type="ECO:0000256" key="1">
    <source>
        <dbReference type="SAM" id="Phobius"/>
    </source>
</evidence>